<dbReference type="EMBL" id="CM037616">
    <property type="protein sequence ID" value="KAH7993040.1"/>
    <property type="molecule type" value="Genomic_DNA"/>
</dbReference>
<gene>
    <name evidence="1" type="ORF">K3G42_028837</name>
</gene>
<organism evidence="1 2">
    <name type="scientific">Sphaerodactylus townsendi</name>
    <dbReference type="NCBI Taxonomy" id="933632"/>
    <lineage>
        <taxon>Eukaryota</taxon>
        <taxon>Metazoa</taxon>
        <taxon>Chordata</taxon>
        <taxon>Craniata</taxon>
        <taxon>Vertebrata</taxon>
        <taxon>Euteleostomi</taxon>
        <taxon>Lepidosauria</taxon>
        <taxon>Squamata</taxon>
        <taxon>Bifurcata</taxon>
        <taxon>Gekkota</taxon>
        <taxon>Sphaerodactylidae</taxon>
        <taxon>Sphaerodactylus</taxon>
    </lineage>
</organism>
<evidence type="ECO:0000313" key="2">
    <source>
        <dbReference type="Proteomes" id="UP000827872"/>
    </source>
</evidence>
<dbReference type="Proteomes" id="UP000827872">
    <property type="component" value="Linkage Group LG03"/>
</dbReference>
<keyword evidence="2" id="KW-1185">Reference proteome</keyword>
<protein>
    <submittedName>
        <fullName evidence="1">Uncharacterized protein</fullName>
    </submittedName>
</protein>
<sequence length="68" mass="7988">MLRSVLQPSQQKLAENLTILHDCGIGMLTRLYNIKKRVFCFMMKNTKQFSLAFELNIKQYQGNPMMEC</sequence>
<evidence type="ECO:0000313" key="1">
    <source>
        <dbReference type="EMBL" id="KAH7993040.1"/>
    </source>
</evidence>
<accession>A0ACB8ELE6</accession>
<proteinExistence type="predicted"/>
<comment type="caution">
    <text evidence="1">The sequence shown here is derived from an EMBL/GenBank/DDBJ whole genome shotgun (WGS) entry which is preliminary data.</text>
</comment>
<reference evidence="1" key="1">
    <citation type="submission" date="2021-08" db="EMBL/GenBank/DDBJ databases">
        <title>The first chromosome-level gecko genome reveals the dynamic sex chromosomes of Neotropical dwarf geckos (Sphaerodactylidae: Sphaerodactylus).</title>
        <authorList>
            <person name="Pinto B.J."/>
            <person name="Keating S.E."/>
            <person name="Gamble T."/>
        </authorList>
    </citation>
    <scope>NUCLEOTIDE SEQUENCE</scope>
    <source>
        <strain evidence="1">TG3544</strain>
    </source>
</reference>
<name>A0ACB8ELE6_9SAUR</name>